<dbReference type="AlphaFoldDB" id="A0A7M1B588"/>
<dbReference type="GO" id="GO:0047938">
    <property type="term" value="F:glucose-6-phosphate 1-epimerase activity"/>
    <property type="evidence" value="ECO:0007669"/>
    <property type="project" value="UniProtKB-UniRule"/>
</dbReference>
<evidence type="ECO:0000256" key="5">
    <source>
        <dbReference type="PIRSR" id="PIRSR016020-1"/>
    </source>
</evidence>
<evidence type="ECO:0000256" key="2">
    <source>
        <dbReference type="ARBA" id="ARBA00005866"/>
    </source>
</evidence>
<protein>
    <recommendedName>
        <fullName evidence="4">Putative glucose-6-phosphate 1-epimerase</fullName>
        <ecNumber evidence="4">5.1.3.15</ecNumber>
    </recommendedName>
</protein>
<dbReference type="SUPFAM" id="SSF74650">
    <property type="entry name" value="Galactose mutarotase-like"/>
    <property type="match status" value="1"/>
</dbReference>
<accession>A0A7M1B588</accession>
<evidence type="ECO:0000313" key="8">
    <source>
        <dbReference type="Proteomes" id="UP000593580"/>
    </source>
</evidence>
<proteinExistence type="inferred from homology"/>
<dbReference type="PIRSF" id="PIRSF016020">
    <property type="entry name" value="PHexose_mutarotase"/>
    <property type="match status" value="1"/>
</dbReference>
<sequence>MYALKELENGFVYLEVKNEAAHAKIALQGAHIFKYENYNGELLWLSQISRFETGSAIRGGIPLCWPRFGNLDETLPQHGFARTMIFELIEVKEVSNSLTQVHLRLEDTPKSRKIWNFAFELDVVFEISATLSISMKTTNRDTKEFLLTQAFHTYFQVDDIVKVRIEGLEGMKYLDTLSDTKAVEDQPIEIDKEIDRVYLGVKEDIHLREEHKNISIHAENSNSAIVWNPWAEKCSNMSAMKPDAYKEFVCIESANAFDDFRIVQPNENVHLRATYLTQRC</sequence>
<dbReference type="EC" id="5.1.3.15" evidence="4"/>
<comment type="catalytic activity">
    <reaction evidence="1">
        <text>alpha-D-glucose 6-phosphate = beta-D-glucose 6-phosphate</text>
        <dbReference type="Rhea" id="RHEA:16249"/>
        <dbReference type="ChEBI" id="CHEBI:58225"/>
        <dbReference type="ChEBI" id="CHEBI:58247"/>
        <dbReference type="EC" id="5.1.3.15"/>
    </reaction>
</comment>
<dbReference type="Pfam" id="PF01263">
    <property type="entry name" value="Aldose_epim"/>
    <property type="match status" value="1"/>
</dbReference>
<evidence type="ECO:0000256" key="4">
    <source>
        <dbReference type="PIRNR" id="PIRNR016020"/>
    </source>
</evidence>
<dbReference type="GO" id="GO:0030246">
    <property type="term" value="F:carbohydrate binding"/>
    <property type="evidence" value="ECO:0007669"/>
    <property type="project" value="UniProtKB-UniRule"/>
</dbReference>
<dbReference type="KEGG" id="spal:FM071_00685"/>
<dbReference type="EMBL" id="CP041406">
    <property type="protein sequence ID" value="QOP44894.1"/>
    <property type="molecule type" value="Genomic_DNA"/>
</dbReference>
<feature type="binding site" evidence="6">
    <location>
        <position position="77"/>
    </location>
    <ligand>
        <name>substrate</name>
    </ligand>
</feature>
<reference evidence="7 8" key="1">
    <citation type="submission" date="2019-07" db="EMBL/GenBank/DDBJ databases">
        <title>Sulfurimonas paralvinellae sp. nov., a novel mesophilic, hydrogen- and sulfur-oxidizing chemolithoautotroph within the Epsilonproteo- bacteria isolated from a deep-sea hydrothermal vent polychaete nest, reclassification of Thiomicrospira denitrificans as Sulfurimonas denitrificans comb. nov. and emended description of the genus Sulfurimonas.</title>
        <authorList>
            <person name="Wang S."/>
            <person name="Jiang L."/>
            <person name="Shao Z."/>
        </authorList>
    </citation>
    <scope>NUCLEOTIDE SEQUENCE [LARGE SCALE GENOMIC DNA]</scope>
    <source>
        <strain evidence="7 8">GO25</strain>
    </source>
</reference>
<keyword evidence="3 4" id="KW-0413">Isomerase</keyword>
<feature type="active site" evidence="5">
    <location>
        <position position="252"/>
    </location>
</feature>
<organism evidence="7 8">
    <name type="scientific">Sulfurimonas paralvinellae</name>
    <dbReference type="NCBI Taxonomy" id="317658"/>
    <lineage>
        <taxon>Bacteria</taxon>
        <taxon>Pseudomonadati</taxon>
        <taxon>Campylobacterota</taxon>
        <taxon>Epsilonproteobacteria</taxon>
        <taxon>Campylobacterales</taxon>
        <taxon>Sulfurimonadaceae</taxon>
        <taxon>Sulfurimonas</taxon>
    </lineage>
</organism>
<dbReference type="InterPro" id="IPR011013">
    <property type="entry name" value="Gal_mutarotase_sf_dom"/>
</dbReference>
<evidence type="ECO:0000313" key="7">
    <source>
        <dbReference type="EMBL" id="QOP44894.1"/>
    </source>
</evidence>
<dbReference type="InterPro" id="IPR014718">
    <property type="entry name" value="GH-type_carb-bd"/>
</dbReference>
<dbReference type="InterPro" id="IPR008183">
    <property type="entry name" value="Aldose_1/G6P_1-epimerase"/>
</dbReference>
<feature type="binding site" evidence="6">
    <location>
        <position position="82"/>
    </location>
    <ligand>
        <name>substrate</name>
    </ligand>
</feature>
<gene>
    <name evidence="7" type="ORF">FM071_00685</name>
</gene>
<name>A0A7M1B588_9BACT</name>
<dbReference type="PANTHER" id="PTHR11122:SF13">
    <property type="entry name" value="GLUCOSE-6-PHOSPHATE 1-EPIMERASE"/>
    <property type="match status" value="1"/>
</dbReference>
<dbReference type="RefSeq" id="WP_193111117.1">
    <property type="nucleotide sequence ID" value="NZ_CP041406.1"/>
</dbReference>
<keyword evidence="8" id="KW-1185">Reference proteome</keyword>
<dbReference type="Proteomes" id="UP000593580">
    <property type="component" value="Chromosome"/>
</dbReference>
<feature type="binding site" evidence="6">
    <location>
        <position position="58"/>
    </location>
    <ligand>
        <name>substrate</name>
    </ligand>
</feature>
<dbReference type="GO" id="GO:0005975">
    <property type="term" value="P:carbohydrate metabolic process"/>
    <property type="evidence" value="ECO:0007669"/>
    <property type="project" value="InterPro"/>
</dbReference>
<evidence type="ECO:0000256" key="3">
    <source>
        <dbReference type="ARBA" id="ARBA00023235"/>
    </source>
</evidence>
<evidence type="ECO:0000256" key="6">
    <source>
        <dbReference type="PIRSR" id="PIRSR016020-2"/>
    </source>
</evidence>
<evidence type="ECO:0000256" key="1">
    <source>
        <dbReference type="ARBA" id="ARBA00001096"/>
    </source>
</evidence>
<dbReference type="PANTHER" id="PTHR11122">
    <property type="entry name" value="APOSPORY-ASSOCIATED PROTEIN C-RELATED"/>
    <property type="match status" value="1"/>
</dbReference>
<feature type="active site" evidence="5">
    <location>
        <position position="152"/>
    </location>
</feature>
<comment type="similarity">
    <text evidence="2 4">Belongs to the glucose-6-phosphate 1-epimerase family.</text>
</comment>
<dbReference type="Gene3D" id="2.70.98.10">
    <property type="match status" value="1"/>
</dbReference>
<dbReference type="InterPro" id="IPR025532">
    <property type="entry name" value="G6P_1-epimerase"/>
</dbReference>
<dbReference type="CDD" id="cd09020">
    <property type="entry name" value="D-hex-6-P-epi_like"/>
    <property type="match status" value="1"/>
</dbReference>